<dbReference type="PANTHER" id="PTHR30146:SF153">
    <property type="entry name" value="LACTOSE OPERON REPRESSOR"/>
    <property type="match status" value="1"/>
</dbReference>
<sequence>MTYAQPDKPARTTLRMVAELAGVSTATVSYVLSGRTGGRTGVSEATMTRVRQAAQELNYHPNQAARAIRTGRTNLVLLSLTMLSDPWSQELSRSVSEAVTPSGLTALILADGDWATAITRQPCDVAFIDNVRSDKDREDLRRLARSGYRLVVFDDQLEPDGFDVVHSDATEGCRLAVRHLLESHQRIGCLTTELGRRLVHRRYAVYLEELQAAGIEIRDDYVETIDLDPSSAYAAAMRMLSRPDRPDAIYAISDFAAISAVQAALRLRLRVPEDVAVIGVGNTLDGERLEPSLSSVGPTDFYVKVAEILRQRATGEVVGAPTTYDFSWSLFPRESTVGRRT</sequence>
<dbReference type="InterPro" id="IPR028082">
    <property type="entry name" value="Peripla_BP_I"/>
</dbReference>
<evidence type="ECO:0000256" key="3">
    <source>
        <dbReference type="ARBA" id="ARBA00023163"/>
    </source>
</evidence>
<name>A0A917W7N3_9ACTN</name>
<reference evidence="5" key="1">
    <citation type="journal article" date="2014" name="Int. J. Syst. Evol. Microbiol.">
        <title>Complete genome sequence of Corynebacterium casei LMG S-19264T (=DSM 44701T), isolated from a smear-ripened cheese.</title>
        <authorList>
            <consortium name="US DOE Joint Genome Institute (JGI-PGF)"/>
            <person name="Walter F."/>
            <person name="Albersmeier A."/>
            <person name="Kalinowski J."/>
            <person name="Ruckert C."/>
        </authorList>
    </citation>
    <scope>NUCLEOTIDE SEQUENCE</scope>
    <source>
        <strain evidence="5">CGMCC 4.7306</strain>
    </source>
</reference>
<protein>
    <submittedName>
        <fullName evidence="5">LacI family transcriptional regulator</fullName>
    </submittedName>
</protein>
<comment type="caution">
    <text evidence="5">The sequence shown here is derived from an EMBL/GenBank/DDBJ whole genome shotgun (WGS) entry which is preliminary data.</text>
</comment>
<dbReference type="RefSeq" id="WP_188896822.1">
    <property type="nucleotide sequence ID" value="NZ_BMMZ01000010.1"/>
</dbReference>
<dbReference type="GO" id="GO:0000976">
    <property type="term" value="F:transcription cis-regulatory region binding"/>
    <property type="evidence" value="ECO:0007669"/>
    <property type="project" value="TreeGrafter"/>
</dbReference>
<keyword evidence="2" id="KW-0238">DNA-binding</keyword>
<proteinExistence type="predicted"/>
<dbReference type="GO" id="GO:0003700">
    <property type="term" value="F:DNA-binding transcription factor activity"/>
    <property type="evidence" value="ECO:0007669"/>
    <property type="project" value="TreeGrafter"/>
</dbReference>
<dbReference type="CDD" id="cd06267">
    <property type="entry name" value="PBP1_LacI_sugar_binding-like"/>
    <property type="match status" value="1"/>
</dbReference>
<keyword evidence="6" id="KW-1185">Reference proteome</keyword>
<dbReference type="EMBL" id="BMMZ01000010">
    <property type="protein sequence ID" value="GGL75136.1"/>
    <property type="molecule type" value="Genomic_DNA"/>
</dbReference>
<feature type="domain" description="HTH lacI-type" evidence="4">
    <location>
        <begin position="12"/>
        <end position="70"/>
    </location>
</feature>
<keyword evidence="1" id="KW-0805">Transcription regulation</keyword>
<dbReference type="CDD" id="cd01392">
    <property type="entry name" value="HTH_LacI"/>
    <property type="match status" value="1"/>
</dbReference>
<evidence type="ECO:0000313" key="6">
    <source>
        <dbReference type="Proteomes" id="UP000613840"/>
    </source>
</evidence>
<keyword evidence="3" id="KW-0804">Transcription</keyword>
<dbReference type="Gene3D" id="1.10.260.40">
    <property type="entry name" value="lambda repressor-like DNA-binding domains"/>
    <property type="match status" value="1"/>
</dbReference>
<evidence type="ECO:0000313" key="5">
    <source>
        <dbReference type="EMBL" id="GGL75136.1"/>
    </source>
</evidence>
<dbReference type="PANTHER" id="PTHR30146">
    <property type="entry name" value="LACI-RELATED TRANSCRIPTIONAL REPRESSOR"/>
    <property type="match status" value="1"/>
</dbReference>
<gene>
    <name evidence="5" type="ORF">GCM10011575_36620</name>
</gene>
<dbReference type="Pfam" id="PF00356">
    <property type="entry name" value="LacI"/>
    <property type="match status" value="1"/>
</dbReference>
<dbReference type="InterPro" id="IPR000843">
    <property type="entry name" value="HTH_LacI"/>
</dbReference>
<dbReference type="SUPFAM" id="SSF47413">
    <property type="entry name" value="lambda repressor-like DNA-binding domains"/>
    <property type="match status" value="1"/>
</dbReference>
<dbReference type="InterPro" id="IPR046335">
    <property type="entry name" value="LacI/GalR-like_sensor"/>
</dbReference>
<reference evidence="5" key="2">
    <citation type="submission" date="2020-09" db="EMBL/GenBank/DDBJ databases">
        <authorList>
            <person name="Sun Q."/>
            <person name="Zhou Y."/>
        </authorList>
    </citation>
    <scope>NUCLEOTIDE SEQUENCE</scope>
    <source>
        <strain evidence="5">CGMCC 4.7306</strain>
    </source>
</reference>
<dbReference type="SUPFAM" id="SSF53822">
    <property type="entry name" value="Periplasmic binding protein-like I"/>
    <property type="match status" value="1"/>
</dbReference>
<dbReference type="InterPro" id="IPR010982">
    <property type="entry name" value="Lambda_DNA-bd_dom_sf"/>
</dbReference>
<dbReference type="AlphaFoldDB" id="A0A917W7N3"/>
<evidence type="ECO:0000256" key="2">
    <source>
        <dbReference type="ARBA" id="ARBA00023125"/>
    </source>
</evidence>
<dbReference type="Gene3D" id="3.40.50.2300">
    <property type="match status" value="2"/>
</dbReference>
<organism evidence="5 6">
    <name type="scientific">Microlunatus endophyticus</name>
    <dbReference type="NCBI Taxonomy" id="1716077"/>
    <lineage>
        <taxon>Bacteria</taxon>
        <taxon>Bacillati</taxon>
        <taxon>Actinomycetota</taxon>
        <taxon>Actinomycetes</taxon>
        <taxon>Propionibacteriales</taxon>
        <taxon>Propionibacteriaceae</taxon>
        <taxon>Microlunatus</taxon>
    </lineage>
</organism>
<accession>A0A917W7N3</accession>
<dbReference type="SMART" id="SM00354">
    <property type="entry name" value="HTH_LACI"/>
    <property type="match status" value="1"/>
</dbReference>
<dbReference type="PROSITE" id="PS50932">
    <property type="entry name" value="HTH_LACI_2"/>
    <property type="match status" value="1"/>
</dbReference>
<dbReference type="Proteomes" id="UP000613840">
    <property type="component" value="Unassembled WGS sequence"/>
</dbReference>
<evidence type="ECO:0000256" key="1">
    <source>
        <dbReference type="ARBA" id="ARBA00023015"/>
    </source>
</evidence>
<dbReference type="Pfam" id="PF13377">
    <property type="entry name" value="Peripla_BP_3"/>
    <property type="match status" value="1"/>
</dbReference>
<evidence type="ECO:0000259" key="4">
    <source>
        <dbReference type="PROSITE" id="PS50932"/>
    </source>
</evidence>